<dbReference type="Gene3D" id="3.30.70.360">
    <property type="match status" value="1"/>
</dbReference>
<dbReference type="RefSeq" id="WP_120117516.1">
    <property type="nucleotide sequence ID" value="NZ_QYTW02000005.1"/>
</dbReference>
<dbReference type="InterPro" id="IPR036264">
    <property type="entry name" value="Bact_exopeptidase_dim_dom"/>
</dbReference>
<gene>
    <name evidence="4" type="ORF">D5F11_007780</name>
</gene>
<dbReference type="PANTHER" id="PTHR11014:SF63">
    <property type="entry name" value="METALLOPEPTIDASE, PUTATIVE (AFU_ORTHOLOGUE AFUA_6G09600)-RELATED"/>
    <property type="match status" value="1"/>
</dbReference>
<dbReference type="GO" id="GO:0019877">
    <property type="term" value="P:diaminopimelate biosynthetic process"/>
    <property type="evidence" value="ECO:0007669"/>
    <property type="project" value="UniProtKB-ARBA"/>
</dbReference>
<dbReference type="Gene3D" id="3.40.630.10">
    <property type="entry name" value="Zn peptidases"/>
    <property type="match status" value="1"/>
</dbReference>
<name>A0A429XA82_SIMTE</name>
<proteinExistence type="predicted"/>
<evidence type="ECO:0000256" key="2">
    <source>
        <dbReference type="PIRSR" id="PIRSR005962-1"/>
    </source>
</evidence>
<keyword evidence="2" id="KW-0464">Manganese</keyword>
<protein>
    <submittedName>
        <fullName evidence="4">Amidohydrolase</fullName>
    </submittedName>
</protein>
<organism evidence="4 5">
    <name type="scientific">Siminovitchia terrae</name>
    <name type="common">Bacillus terrae</name>
    <dbReference type="NCBI Taxonomy" id="1914933"/>
    <lineage>
        <taxon>Bacteria</taxon>
        <taxon>Bacillati</taxon>
        <taxon>Bacillota</taxon>
        <taxon>Bacilli</taxon>
        <taxon>Bacillales</taxon>
        <taxon>Bacillaceae</taxon>
        <taxon>Siminovitchia</taxon>
    </lineage>
</organism>
<feature type="binding site" evidence="2">
    <location>
        <position position="106"/>
    </location>
    <ligand>
        <name>Mn(2+)</name>
        <dbReference type="ChEBI" id="CHEBI:29035"/>
        <label>2</label>
    </ligand>
</feature>
<dbReference type="InterPro" id="IPR011650">
    <property type="entry name" value="Peptidase_M20_dimer"/>
</dbReference>
<feature type="domain" description="Peptidase M20 dimerisation" evidence="3">
    <location>
        <begin position="190"/>
        <end position="287"/>
    </location>
</feature>
<dbReference type="SUPFAM" id="SSF53187">
    <property type="entry name" value="Zn-dependent exopeptidases"/>
    <property type="match status" value="1"/>
</dbReference>
<dbReference type="CDD" id="cd03886">
    <property type="entry name" value="M20_Acy1"/>
    <property type="match status" value="1"/>
</dbReference>
<comment type="cofactor">
    <cofactor evidence="2">
        <name>Mn(2+)</name>
        <dbReference type="ChEBI" id="CHEBI:29035"/>
    </cofactor>
    <text evidence="2">The Mn(2+) ion enhances activity.</text>
</comment>
<dbReference type="PANTHER" id="PTHR11014">
    <property type="entry name" value="PEPTIDASE M20 FAMILY MEMBER"/>
    <property type="match status" value="1"/>
</dbReference>
<feature type="binding site" evidence="2">
    <location>
        <position position="166"/>
    </location>
    <ligand>
        <name>Mn(2+)</name>
        <dbReference type="ChEBI" id="CHEBI:29035"/>
        <label>2</label>
    </ligand>
</feature>
<dbReference type="InterPro" id="IPR017439">
    <property type="entry name" value="Amidohydrolase"/>
</dbReference>
<feature type="binding site" evidence="2">
    <location>
        <position position="365"/>
    </location>
    <ligand>
        <name>Mn(2+)</name>
        <dbReference type="ChEBI" id="CHEBI:29035"/>
        <label>2</label>
    </ligand>
</feature>
<dbReference type="GO" id="GO:0050118">
    <property type="term" value="F:N-acetyldiaminopimelate deacetylase activity"/>
    <property type="evidence" value="ECO:0007669"/>
    <property type="project" value="UniProtKB-ARBA"/>
</dbReference>
<evidence type="ECO:0000313" key="5">
    <source>
        <dbReference type="Proteomes" id="UP000287296"/>
    </source>
</evidence>
<feature type="binding site" evidence="2">
    <location>
        <position position="104"/>
    </location>
    <ligand>
        <name>Mn(2+)</name>
        <dbReference type="ChEBI" id="CHEBI:29035"/>
        <label>2</label>
    </ligand>
</feature>
<dbReference type="SUPFAM" id="SSF55031">
    <property type="entry name" value="Bacterial exopeptidase dimerisation domain"/>
    <property type="match status" value="1"/>
</dbReference>
<dbReference type="FunFam" id="3.30.70.360:FF:000001">
    <property type="entry name" value="N-acetyldiaminopimelate deacetylase"/>
    <property type="match status" value="1"/>
</dbReference>
<sequence>MKEHTSWKWDQNLDEELFEIRKHLHQYPELSFKEYETSKYIQSCLENWGISFKVMADTGVVVDILGEAGDGPNLALRADIDALPIHEESGLAFSSKREGVMHACGHDGHTTILLGTVYHIWKYRHNLKGMVRCIFQPGEEADGAAKFMIDEGVLQQPEIEEVVALHLWPKLPLGSIGIKTGPVTAACDDFDITIKGKSGHAARPHEGIDAISIGTEIIRSLQYFTAKWKDPADPLVIHVGKIEGGNARNVIADEIRMEGTIRSVLPETRLGIKRRFISFVTEMAKQYGGEADIHYDDGIPSIMNDTIAVEKVRKAAEKIIGTGNINELSNVSMGADDFGFFADKVSSCYFRLGIREMHKEAFDLHHPKFHFKEKVIPIGAKILTEYAFIR</sequence>
<dbReference type="PIRSF" id="PIRSF005962">
    <property type="entry name" value="Pept_M20D_amidohydro"/>
    <property type="match status" value="1"/>
</dbReference>
<dbReference type="Pfam" id="PF07687">
    <property type="entry name" value="M20_dimer"/>
    <property type="match status" value="1"/>
</dbReference>
<dbReference type="Proteomes" id="UP000287296">
    <property type="component" value="Unassembled WGS sequence"/>
</dbReference>
<reference evidence="4 5" key="1">
    <citation type="submission" date="2018-12" db="EMBL/GenBank/DDBJ databases">
        <authorList>
            <person name="Sun L."/>
            <person name="Chen Z."/>
        </authorList>
    </citation>
    <scope>NUCLEOTIDE SEQUENCE [LARGE SCALE GENOMIC DNA]</scope>
    <source>
        <strain evidence="4 5">LMG 29736</strain>
    </source>
</reference>
<dbReference type="EMBL" id="QYTW02000005">
    <property type="protein sequence ID" value="RST60334.1"/>
    <property type="molecule type" value="Genomic_DNA"/>
</dbReference>
<evidence type="ECO:0000313" key="4">
    <source>
        <dbReference type="EMBL" id="RST60334.1"/>
    </source>
</evidence>
<dbReference type="NCBIfam" id="TIGR01891">
    <property type="entry name" value="amidohydrolases"/>
    <property type="match status" value="1"/>
</dbReference>
<evidence type="ECO:0000256" key="1">
    <source>
        <dbReference type="ARBA" id="ARBA00022801"/>
    </source>
</evidence>
<accession>A0A429XA82</accession>
<feature type="binding site" evidence="2">
    <location>
        <position position="140"/>
    </location>
    <ligand>
        <name>Mn(2+)</name>
        <dbReference type="ChEBI" id="CHEBI:29035"/>
        <label>2</label>
    </ligand>
</feature>
<comment type="caution">
    <text evidence="4">The sequence shown here is derived from an EMBL/GenBank/DDBJ whole genome shotgun (WGS) entry which is preliminary data.</text>
</comment>
<evidence type="ECO:0000259" key="3">
    <source>
        <dbReference type="Pfam" id="PF07687"/>
    </source>
</evidence>
<dbReference type="InterPro" id="IPR002933">
    <property type="entry name" value="Peptidase_M20"/>
</dbReference>
<dbReference type="OrthoDB" id="9776731at2"/>
<dbReference type="Pfam" id="PF01546">
    <property type="entry name" value="Peptidase_M20"/>
    <property type="match status" value="1"/>
</dbReference>
<keyword evidence="2" id="KW-0479">Metal-binding</keyword>
<dbReference type="AlphaFoldDB" id="A0A429XA82"/>
<keyword evidence="1 4" id="KW-0378">Hydrolase</keyword>
<dbReference type="GO" id="GO:0046872">
    <property type="term" value="F:metal ion binding"/>
    <property type="evidence" value="ECO:0007669"/>
    <property type="project" value="UniProtKB-KW"/>
</dbReference>